<gene>
    <name evidence="1" type="ORF">CVT24_005726</name>
</gene>
<dbReference type="InterPro" id="IPR013950">
    <property type="entry name" value="Mis14/Nsl1"/>
</dbReference>
<dbReference type="OrthoDB" id="2135762at2759"/>
<dbReference type="Pfam" id="PF08641">
    <property type="entry name" value="Mis14"/>
    <property type="match status" value="1"/>
</dbReference>
<evidence type="ECO:0000313" key="1">
    <source>
        <dbReference type="EMBL" id="PPQ63181.1"/>
    </source>
</evidence>
<name>A0A409V949_9AGAR</name>
<dbReference type="Proteomes" id="UP000284842">
    <property type="component" value="Unassembled WGS sequence"/>
</dbReference>
<sequence>MDSREDFSRVSIGSVQQWHTLKSNFREAALQQLESSGLSAKDKAAVQEHLEQFVERTFSLAQTNLRINGQNFESLVHDGKEMEPFDEALDRQIWSLADTRLQWHKRIAETRRTVPIEIQSNVSALLDQHRTLDIAELSVEPELDEESSAEEGKSLEEVATRLIALSNELEQTVSKQSERAVELKTTALEIKNLRP</sequence>
<reference evidence="1 2" key="1">
    <citation type="journal article" date="2018" name="Evol. Lett.">
        <title>Horizontal gene cluster transfer increased hallucinogenic mushroom diversity.</title>
        <authorList>
            <person name="Reynolds H.T."/>
            <person name="Vijayakumar V."/>
            <person name="Gluck-Thaler E."/>
            <person name="Korotkin H.B."/>
            <person name="Matheny P.B."/>
            <person name="Slot J.C."/>
        </authorList>
    </citation>
    <scope>NUCLEOTIDE SEQUENCE [LARGE SCALE GENOMIC DNA]</scope>
    <source>
        <strain evidence="1 2">2629</strain>
    </source>
</reference>
<organism evidence="1 2">
    <name type="scientific">Panaeolus cyanescens</name>
    <dbReference type="NCBI Taxonomy" id="181874"/>
    <lineage>
        <taxon>Eukaryota</taxon>
        <taxon>Fungi</taxon>
        <taxon>Dikarya</taxon>
        <taxon>Basidiomycota</taxon>
        <taxon>Agaricomycotina</taxon>
        <taxon>Agaricomycetes</taxon>
        <taxon>Agaricomycetidae</taxon>
        <taxon>Agaricales</taxon>
        <taxon>Agaricineae</taxon>
        <taxon>Galeropsidaceae</taxon>
        <taxon>Panaeolus</taxon>
    </lineage>
</organism>
<dbReference type="PANTHER" id="PTHR31749:SF3">
    <property type="entry name" value="KINETOCHORE-ASSOCIATED PROTEIN NSL1 HOMOLOG"/>
    <property type="match status" value="1"/>
</dbReference>
<dbReference type="InParanoid" id="A0A409V949"/>
<evidence type="ECO:0000313" key="2">
    <source>
        <dbReference type="Proteomes" id="UP000284842"/>
    </source>
</evidence>
<protein>
    <submittedName>
        <fullName evidence="1">Uncharacterized protein</fullName>
    </submittedName>
</protein>
<dbReference type="EMBL" id="NHTK01006129">
    <property type="protein sequence ID" value="PPQ63181.1"/>
    <property type="molecule type" value="Genomic_DNA"/>
</dbReference>
<dbReference type="GO" id="GO:0000444">
    <property type="term" value="C:MIS12/MIND type complex"/>
    <property type="evidence" value="ECO:0007669"/>
    <property type="project" value="TreeGrafter"/>
</dbReference>
<dbReference type="PANTHER" id="PTHR31749">
    <property type="entry name" value="KINETOCHORE-ASSOCIATED PROTEIN NSL1 HOMOLOG"/>
    <property type="match status" value="1"/>
</dbReference>
<comment type="caution">
    <text evidence="1">The sequence shown here is derived from an EMBL/GenBank/DDBJ whole genome shotgun (WGS) entry which is preliminary data.</text>
</comment>
<accession>A0A409V949</accession>
<dbReference type="GO" id="GO:0000070">
    <property type="term" value="P:mitotic sister chromatid segregation"/>
    <property type="evidence" value="ECO:0007669"/>
    <property type="project" value="InterPro"/>
</dbReference>
<proteinExistence type="predicted"/>
<dbReference type="FunCoup" id="A0A409V949">
    <property type="interactions" value="20"/>
</dbReference>
<dbReference type="AlphaFoldDB" id="A0A409V949"/>
<keyword evidence="2" id="KW-1185">Reference proteome</keyword>